<evidence type="ECO:0000313" key="2">
    <source>
        <dbReference type="EMBL" id="KIR81569.1"/>
    </source>
</evidence>
<organism evidence="2 3">
    <name type="scientific">Cryptococcus gattii EJB2</name>
    <dbReference type="NCBI Taxonomy" id="1296103"/>
    <lineage>
        <taxon>Eukaryota</taxon>
        <taxon>Fungi</taxon>
        <taxon>Dikarya</taxon>
        <taxon>Basidiomycota</taxon>
        <taxon>Agaricomycotina</taxon>
        <taxon>Tremellomycetes</taxon>
        <taxon>Tremellales</taxon>
        <taxon>Cryptococcaceae</taxon>
        <taxon>Cryptococcus</taxon>
        <taxon>Cryptococcus gattii species complex</taxon>
    </lineage>
</organism>
<gene>
    <name evidence="2" type="ORF">I306_01410</name>
</gene>
<accession>A0ABR5C0X8</accession>
<evidence type="ECO:0000256" key="1">
    <source>
        <dbReference type="SAM" id="MobiDB-lite"/>
    </source>
</evidence>
<proteinExistence type="predicted"/>
<feature type="region of interest" description="Disordered" evidence="1">
    <location>
        <begin position="72"/>
        <end position="97"/>
    </location>
</feature>
<dbReference type="Proteomes" id="UP000054272">
    <property type="component" value="Unassembled WGS sequence"/>
</dbReference>
<keyword evidence="3" id="KW-1185">Reference proteome</keyword>
<reference evidence="2 3" key="1">
    <citation type="submission" date="2015-01" db="EMBL/GenBank/DDBJ databases">
        <title>The Genome Sequence of Cryptococcus gattii EJB2.</title>
        <authorList>
            <consortium name="The Broad Institute Genomics Platform"/>
            <person name="Cuomo C."/>
            <person name="Litvintseva A."/>
            <person name="Chen Y."/>
            <person name="Heitman J."/>
            <person name="Sun S."/>
            <person name="Springer D."/>
            <person name="Dromer F."/>
            <person name="Young S."/>
            <person name="Zeng Q."/>
            <person name="Gargeya S."/>
            <person name="Abouelleil A."/>
            <person name="Alvarado L."/>
            <person name="Chapman S.B."/>
            <person name="Gainer-Dewar J."/>
            <person name="Goldberg J."/>
            <person name="Griggs A."/>
            <person name="Gujja S."/>
            <person name="Hansen M."/>
            <person name="Howarth C."/>
            <person name="Imamovic A."/>
            <person name="Larimer J."/>
            <person name="Murphy C."/>
            <person name="Naylor J."/>
            <person name="Pearson M."/>
            <person name="Priest M."/>
            <person name="Roberts A."/>
            <person name="Saif S."/>
            <person name="Shea T."/>
            <person name="Sykes S."/>
            <person name="Wortman J."/>
            <person name="Nusbaum C."/>
            <person name="Birren B."/>
        </authorList>
    </citation>
    <scope>NUCLEOTIDE SEQUENCE [LARGE SCALE GENOMIC DNA]</scope>
    <source>
        <strain evidence="2 3">EJB2</strain>
    </source>
</reference>
<name>A0ABR5C0X8_9TREE</name>
<protein>
    <submittedName>
        <fullName evidence="2">Uncharacterized protein</fullName>
    </submittedName>
</protein>
<dbReference type="EMBL" id="KN848594">
    <property type="protein sequence ID" value="KIR81569.1"/>
    <property type="molecule type" value="Genomic_DNA"/>
</dbReference>
<feature type="compositionally biased region" description="Basic and acidic residues" evidence="1">
    <location>
        <begin position="73"/>
        <end position="84"/>
    </location>
</feature>
<evidence type="ECO:0000313" key="3">
    <source>
        <dbReference type="Proteomes" id="UP000054272"/>
    </source>
</evidence>
<sequence>MTLDLDEGRTPKTLPHVFDLEPLATHFEENPLPSGACKLIDLPGDVFLDTEDDINVVAAALWTLAVKYDNLPSEERPSDRETSRKVGCPPFKDERAV</sequence>